<proteinExistence type="predicted"/>
<organism evidence="1 2">
    <name type="scientific">Massilia solisilvae</name>
    <dbReference type="NCBI Taxonomy" id="1811225"/>
    <lineage>
        <taxon>Bacteria</taxon>
        <taxon>Pseudomonadati</taxon>
        <taxon>Pseudomonadota</taxon>
        <taxon>Betaproteobacteria</taxon>
        <taxon>Burkholderiales</taxon>
        <taxon>Oxalobacteraceae</taxon>
        <taxon>Telluria group</taxon>
        <taxon>Massilia</taxon>
    </lineage>
</organism>
<reference evidence="1 2" key="1">
    <citation type="submission" date="2022-08" db="EMBL/GenBank/DDBJ databases">
        <title>Reclassification of Massilia species as members of the genera Telluria, Duganella, Pseudoduganella, Mokoshia gen. nov. and Zemynaea gen. nov. using orthogonal and non-orthogonal genome-based approaches.</title>
        <authorList>
            <person name="Bowman J.P."/>
        </authorList>
    </citation>
    <scope>NUCLEOTIDE SEQUENCE [LARGE SCALE GENOMIC DNA]</scope>
    <source>
        <strain evidence="1 2">JCM 31607</strain>
    </source>
</reference>
<comment type="caution">
    <text evidence="1">The sequence shown here is derived from an EMBL/GenBank/DDBJ whole genome shotgun (WGS) entry which is preliminary data.</text>
</comment>
<evidence type="ECO:0008006" key="3">
    <source>
        <dbReference type="Google" id="ProtNLM"/>
    </source>
</evidence>
<accession>A0ABT2BJI2</accession>
<protein>
    <recommendedName>
        <fullName evidence="3">Fimbrial assembly protein</fullName>
    </recommendedName>
</protein>
<dbReference type="EMBL" id="JANUGV010000002">
    <property type="protein sequence ID" value="MCS0608668.1"/>
    <property type="molecule type" value="Genomic_DNA"/>
</dbReference>
<gene>
    <name evidence="1" type="ORF">NX773_10885</name>
</gene>
<evidence type="ECO:0000313" key="2">
    <source>
        <dbReference type="Proteomes" id="UP001205861"/>
    </source>
</evidence>
<dbReference type="RefSeq" id="WP_258856348.1">
    <property type="nucleotide sequence ID" value="NZ_JANUGV010000002.1"/>
</dbReference>
<dbReference type="Proteomes" id="UP001205861">
    <property type="component" value="Unassembled WGS sequence"/>
</dbReference>
<keyword evidence="2" id="KW-1185">Reference proteome</keyword>
<evidence type="ECO:0000313" key="1">
    <source>
        <dbReference type="EMBL" id="MCS0608668.1"/>
    </source>
</evidence>
<name>A0ABT2BJI2_9BURK</name>
<sequence length="181" mass="20069">MRKMDIDLAAPSLRRAVYRTPRIARVAALAALCLLPVVAVATVKYVDALRRYELLAASLHARQQSPAPLQTAARVPQVTPERAAAINAAVMQLNLPWRGLHDAVAAATPPAIALLALDPDARKRVLHITAETRNSDDMIACVEQMQAQEWFVAVVLTRHEINDQDPNHPIRFQLDAQWRQP</sequence>